<protein>
    <submittedName>
        <fullName evidence="1">Uncharacterized protein</fullName>
    </submittedName>
</protein>
<sequence>MTYMSDIIQFPNSSKKLYKDIKRAEQDQNYDLMYEYIVQYERQFELTEEIAMMKCRMLYETGSFLELREETIVLLKTGIQQYDALMIYYVKSLIGLGQYFEAVEVIHQIIDEVKDHKTRMALHPLKEFAKSKLIEDEKRLTQSLTDFDTLSMREQTHLILKLIDNGHFQFQETVLYILKSNTYSYNLISLMIEYLRFANCTQELTIEKYGMDVTFVPANLKGLEHTTLKEKVIPNVMETLNDGALHIAEEAHHIMNNHSIMIYPIDIETLFETNKWINAYECYFKNMLGLKCELQSIDAFNFIQQLDLNNNS</sequence>
<dbReference type="AlphaFoldDB" id="A0ABC9Q3M3"/>
<name>A0ABC9Q3M3_STAA5</name>
<dbReference type="Proteomes" id="UP000003093">
    <property type="component" value="Unassembled WGS sequence"/>
</dbReference>
<gene>
    <name evidence="1" type="ORF">ST398NM02_1731</name>
</gene>
<evidence type="ECO:0000313" key="2">
    <source>
        <dbReference type="Proteomes" id="UP000003093"/>
    </source>
</evidence>
<organism evidence="1 2">
    <name type="scientific">Staphylococcus aureus subsp. aureus DR10</name>
    <dbReference type="NCBI Taxonomy" id="1155079"/>
    <lineage>
        <taxon>Bacteria</taxon>
        <taxon>Bacillati</taxon>
        <taxon>Bacillota</taxon>
        <taxon>Bacilli</taxon>
        <taxon>Bacillales</taxon>
        <taxon>Staphylococcaceae</taxon>
        <taxon>Staphylococcus</taxon>
    </lineage>
</organism>
<evidence type="ECO:0000313" key="1">
    <source>
        <dbReference type="EMBL" id="EIA15451.1"/>
    </source>
</evidence>
<accession>A0ABC9Q3M3</accession>
<dbReference type="EMBL" id="AIDT01000001">
    <property type="protein sequence ID" value="EIA15451.1"/>
    <property type="molecule type" value="Genomic_DNA"/>
</dbReference>
<reference evidence="1 2" key="1">
    <citation type="journal article" date="2012" name="MBio">
        <title>Identification of a highly transmissible animal-independent Staphylococcus aureus ST398 clone with distinct genomic and cell adhesion properties.</title>
        <authorList>
            <person name="Uhlemann A.C."/>
            <person name="Porcella S.F."/>
            <person name="Trivedi S."/>
            <person name="Sullivan S.B."/>
            <person name="Hafer C."/>
            <person name="Kennedy A.D."/>
            <person name="Barbian K.D."/>
            <person name="McCarthy A.J."/>
            <person name="Street C."/>
            <person name="Hirschberg D.L."/>
            <person name="Lipkin W.I."/>
            <person name="Lindsay J.A."/>
            <person name="DeLeo F.R."/>
            <person name="Lowy F.D."/>
        </authorList>
    </citation>
    <scope>NUCLEOTIDE SEQUENCE [LARGE SCALE GENOMIC DNA]</scope>
    <source>
        <strain evidence="1 2">DR10</strain>
    </source>
</reference>
<comment type="caution">
    <text evidence="1">The sequence shown here is derived from an EMBL/GenBank/DDBJ whole genome shotgun (WGS) entry which is preliminary data.</text>
</comment>
<proteinExistence type="predicted"/>